<feature type="compositionally biased region" description="Acidic residues" evidence="5">
    <location>
        <begin position="1331"/>
        <end position="1358"/>
    </location>
</feature>
<dbReference type="GeneID" id="9061601"/>
<evidence type="ECO:0000313" key="7">
    <source>
        <dbReference type="EMBL" id="EER14824.1"/>
    </source>
</evidence>
<keyword evidence="4" id="KW-0539">Nucleus</keyword>
<feature type="domain" description="S1 motif" evidence="6">
    <location>
        <begin position="431"/>
        <end position="504"/>
    </location>
</feature>
<dbReference type="GO" id="GO:0032040">
    <property type="term" value="C:small-subunit processome"/>
    <property type="evidence" value="ECO:0007669"/>
    <property type="project" value="TreeGrafter"/>
</dbReference>
<feature type="domain" description="S1 motif" evidence="6">
    <location>
        <begin position="1161"/>
        <end position="1233"/>
    </location>
</feature>
<feature type="compositionally biased region" description="Basic and acidic residues" evidence="5">
    <location>
        <begin position="1463"/>
        <end position="1475"/>
    </location>
</feature>
<keyword evidence="3" id="KW-0677">Repeat</keyword>
<dbReference type="Proteomes" id="UP000007800">
    <property type="component" value="Unassembled WGS sequence"/>
</dbReference>
<dbReference type="Pfam" id="PF05843">
    <property type="entry name" value="Suf"/>
    <property type="match status" value="1"/>
</dbReference>
<dbReference type="GO" id="GO:0006364">
    <property type="term" value="P:rRNA processing"/>
    <property type="evidence" value="ECO:0007669"/>
    <property type="project" value="UniProtKB-KW"/>
</dbReference>
<feature type="domain" description="S1 motif" evidence="6">
    <location>
        <begin position="528"/>
        <end position="591"/>
    </location>
</feature>
<feature type="region of interest" description="Disordered" evidence="5">
    <location>
        <begin position="1331"/>
        <end position="1387"/>
    </location>
</feature>
<keyword evidence="8" id="KW-1185">Reference proteome</keyword>
<evidence type="ECO:0000256" key="3">
    <source>
        <dbReference type="ARBA" id="ARBA00022737"/>
    </source>
</evidence>
<proteinExistence type="predicted"/>
<dbReference type="InterPro" id="IPR003107">
    <property type="entry name" value="HAT"/>
</dbReference>
<dbReference type="SUPFAM" id="SSF48452">
    <property type="entry name" value="TPR-like"/>
    <property type="match status" value="1"/>
</dbReference>
<feature type="domain" description="S1 motif" evidence="6">
    <location>
        <begin position="715"/>
        <end position="784"/>
    </location>
</feature>
<dbReference type="SMART" id="SM00316">
    <property type="entry name" value="S1"/>
    <property type="match status" value="9"/>
</dbReference>
<gene>
    <name evidence="7" type="ORF">Pmar_PMAR009419</name>
</gene>
<accession>C5KL16</accession>
<dbReference type="PANTHER" id="PTHR23270:SF10">
    <property type="entry name" value="PROTEIN RRP5 HOMOLOG"/>
    <property type="match status" value="1"/>
</dbReference>
<protein>
    <submittedName>
        <fullName evidence="7">Programmed cell death protein, putative</fullName>
    </submittedName>
</protein>
<keyword evidence="2" id="KW-0698">rRNA processing</keyword>
<feature type="compositionally biased region" description="Acidic residues" evidence="5">
    <location>
        <begin position="1399"/>
        <end position="1424"/>
    </location>
</feature>
<evidence type="ECO:0000256" key="4">
    <source>
        <dbReference type="ARBA" id="ARBA00023242"/>
    </source>
</evidence>
<dbReference type="Gene3D" id="2.40.50.140">
    <property type="entry name" value="Nucleic acid-binding proteins"/>
    <property type="match status" value="5"/>
</dbReference>
<dbReference type="PROSITE" id="PS50126">
    <property type="entry name" value="S1"/>
    <property type="match status" value="7"/>
</dbReference>
<dbReference type="SUPFAM" id="SSF50249">
    <property type="entry name" value="Nucleic acid-binding proteins"/>
    <property type="match status" value="6"/>
</dbReference>
<dbReference type="RefSeq" id="XP_002783028.1">
    <property type="nucleotide sequence ID" value="XM_002782982.1"/>
</dbReference>
<organism evidence="8">
    <name type="scientific">Perkinsus marinus (strain ATCC 50983 / TXsc)</name>
    <dbReference type="NCBI Taxonomy" id="423536"/>
    <lineage>
        <taxon>Eukaryota</taxon>
        <taxon>Sar</taxon>
        <taxon>Alveolata</taxon>
        <taxon>Perkinsozoa</taxon>
        <taxon>Perkinsea</taxon>
        <taxon>Perkinsida</taxon>
        <taxon>Perkinsidae</taxon>
        <taxon>Perkinsus</taxon>
    </lineage>
</organism>
<evidence type="ECO:0000256" key="1">
    <source>
        <dbReference type="ARBA" id="ARBA00004604"/>
    </source>
</evidence>
<dbReference type="InterPro" id="IPR003029">
    <property type="entry name" value="S1_domain"/>
</dbReference>
<evidence type="ECO:0000256" key="2">
    <source>
        <dbReference type="ARBA" id="ARBA00022552"/>
    </source>
</evidence>
<evidence type="ECO:0000259" key="6">
    <source>
        <dbReference type="PROSITE" id="PS50126"/>
    </source>
</evidence>
<comment type="subcellular location">
    <subcellularLocation>
        <location evidence="1">Nucleus</location>
        <location evidence="1">Nucleolus</location>
    </subcellularLocation>
</comment>
<feature type="compositionally biased region" description="Acidic residues" evidence="5">
    <location>
        <begin position="1367"/>
        <end position="1386"/>
    </location>
</feature>
<dbReference type="InterPro" id="IPR045209">
    <property type="entry name" value="Rrp5"/>
</dbReference>
<evidence type="ECO:0000256" key="5">
    <source>
        <dbReference type="SAM" id="MobiDB-lite"/>
    </source>
</evidence>
<dbReference type="InterPro" id="IPR012340">
    <property type="entry name" value="NA-bd_OB-fold"/>
</dbReference>
<dbReference type="GO" id="GO:0003723">
    <property type="term" value="F:RNA binding"/>
    <property type="evidence" value="ECO:0007669"/>
    <property type="project" value="TreeGrafter"/>
</dbReference>
<dbReference type="PANTHER" id="PTHR23270">
    <property type="entry name" value="PROGRAMMED CELL DEATH PROTEIN 11 PRE-RRNA PROCESSING PROTEIN RRP5"/>
    <property type="match status" value="1"/>
</dbReference>
<feature type="region of interest" description="Disordered" evidence="5">
    <location>
        <begin position="1"/>
        <end position="38"/>
    </location>
</feature>
<dbReference type="InterPro" id="IPR011990">
    <property type="entry name" value="TPR-like_helical_dom_sf"/>
</dbReference>
<feature type="compositionally biased region" description="Acidic residues" evidence="5">
    <location>
        <begin position="1434"/>
        <end position="1444"/>
    </location>
</feature>
<evidence type="ECO:0000313" key="8">
    <source>
        <dbReference type="Proteomes" id="UP000007800"/>
    </source>
</evidence>
<dbReference type="Pfam" id="PF00575">
    <property type="entry name" value="S1"/>
    <property type="match status" value="1"/>
</dbReference>
<feature type="domain" description="S1 motif" evidence="6">
    <location>
        <begin position="248"/>
        <end position="332"/>
    </location>
</feature>
<dbReference type="EMBL" id="GG673906">
    <property type="protein sequence ID" value="EER14824.1"/>
    <property type="molecule type" value="Genomic_DNA"/>
</dbReference>
<name>C5KL16_PERM5</name>
<feature type="domain" description="S1 motif" evidence="6">
    <location>
        <begin position="53"/>
        <end position="139"/>
    </location>
</feature>
<sequence length="1786" mass="195107">MAKSTPSAAKRVPAKGNSKAPKSSISKKSKPSAAPSQGLTHVSSITYKDLKVGTQVMAAIQDISPDALILDLPFNKMGIVKGISNMVDEDDISKHMKQGNVALKSFKAQHRFRRGQLVTAAVIANDGSGREGSIQLSLLPSVLNAGLTSKTMKPHMWLPATVLTEEAHGYVLSFGIDGVTGFLKKSELPAPTDKVETTKGVNPLLEMSARDNDAPEAEQMRLGTLVYVRVLDNDPSNKTSLQCSAKAGNVEESDRIGAPKKKASKKSAGIQVDFMGPLKGVVHQHHLLHPILNDTDVTMTTNLKVGQSVTARVLAVLADPSSHTRAVYLTLLPNLIQWKGIKSQVEAGTTIEAARVIDVIPKDCTRFVAGGNLMVAHATRCSLPYRQPGAVGKKTDVRALGSNLLEMSVQVSAEEKVLAASVVNLQQVSAGMVFDKAVIEHFDNEKGLIVSLSDFVTGRVPKEQCTDQGNQRKLPKRYAEEKAEIRVRVLNVDPVRRQVTLTAKKSLVGRPDEEVPRALIRNADASVGDVVVGYVSKILDHGGCIVKFFGEAFGLLPIVTEGCAHEGALVKVRVVSKNDSPKGTRLRLQQVNSMEDSTMGEITKVGDVLTVETIEGADKCSGGRQCVKIRCVGGTDVLVPVMQLADDPDMAVAVMERVEKKEDLQHFPLAKVLVTAVMNDGTVEGTCKPVLVEDEKYRELLGISQEEIPSKVKVGEGLVGFVSNVTTFGAFVRVGGVTGLVPKPKLAEGFVEEVSEAVEVGQTVTTAVVSSVDAERNMFKMDMQPRAVAAVSELSAREELRAAAKLRLEKWLGSGRIPQRGQVVDAKVGKKKPYGWMLELTKFEAAAGLLLKMGVGELESGSDVKVKVVDVDVVRSVVYACKIGEEAKAVETNHVCRYPVGSVVSVRVVGSSHVTAFSASGANQWNISVRDPKKDKEDCKLYKWNAASLCAAPLVGCAVSSVNDDEMFIMVDIPGVEMSSHTQLEAGKLGNMTKAQKAKFFRQHLGDHDDTSSNYCKVMLGKLRAVDLPKAVEEYKPGHLLSGEEVRAFEVVTKKKIELTAVEEVKEGSVVTTARVSSHKSAAIQRIVELPGGHKGRLHATMACDDWRANPLSPLTPGMLAPALLVVSLGSGRTPTELCLKSISRAHVKGLPKGAKDLKEGGKVSGYVASVSSSGVFVALSPWLTGRVLLGNVAEHPVTPEEAGKLYPVGTSVRDIAITSVDVTKNRVGLAIVNKDKSQITEIEEGAIMYGQVSRKDKEGKGLFVRISGTGGQHGHCSAKDLFDGKGDAKALKEAVGSYKVGTKVRCRILSVKGDGKINIGLAKKYFPEDETVVEEVEEEEESDDDDEDVEMEEEIAETSEAPSPSIEEDEEEEDVEGASEDDEEGVGQFGFAEANMFADEEEEDDEEENDDAEEEEDDDDDAPPAEPAHDAMEDSDVSEDEKEDEQKTGSGSKRSARQKARERREREKETREVELANASGDWKRNPRGPDDFERLVLMSCSASSTPDMPSASEVWIQYMGYWMQLAEIQRARECAERGIKQRLGFRDEQDRLNLWIAYLNLEAHICVEGGRKKDALKRVEDLFKRAASYNDSKKVHMAMCDVWARAGAEDLALEAYKRTAEKFGHSKKVWMKYLEFLYSTGKLSEARQNCLPRALRLTDRRKHSLIATRAAKLEYKYGTVERGKTIFESLLASQPKRLDIWSVYLDEHINANKEDADQVRSVFDRAVTLKLKPAKMKFFFKRWVNFEQSYGDVDHLDLVKDKAREYVMALEKSRRADDIGEEGEE</sequence>
<dbReference type="OrthoDB" id="412781at2759"/>
<dbReference type="InParanoid" id="C5KL16"/>
<feature type="region of interest" description="Disordered" evidence="5">
    <location>
        <begin position="1399"/>
        <end position="1490"/>
    </location>
</feature>
<dbReference type="SMART" id="SM00386">
    <property type="entry name" value="HAT"/>
    <property type="match status" value="4"/>
</dbReference>
<reference evidence="7 8" key="1">
    <citation type="submission" date="2008-07" db="EMBL/GenBank/DDBJ databases">
        <authorList>
            <person name="El-Sayed N."/>
            <person name="Caler E."/>
            <person name="Inman J."/>
            <person name="Amedeo P."/>
            <person name="Hass B."/>
            <person name="Wortman J."/>
        </authorList>
    </citation>
    <scope>NUCLEOTIDE SEQUENCE [LARGE SCALE GENOMIC DNA]</scope>
    <source>
        <strain evidence="8">ATCC 50983 / TXsc</strain>
    </source>
</reference>
<dbReference type="InterPro" id="IPR008847">
    <property type="entry name" value="Suf"/>
</dbReference>
<dbReference type="Gene3D" id="1.25.40.10">
    <property type="entry name" value="Tetratricopeptide repeat domain"/>
    <property type="match status" value="1"/>
</dbReference>
<feature type="domain" description="S1 motif" evidence="6">
    <location>
        <begin position="1246"/>
        <end position="1325"/>
    </location>
</feature>